<dbReference type="PROSITE" id="PS51118">
    <property type="entry name" value="HTH_HXLR"/>
    <property type="match status" value="1"/>
</dbReference>
<feature type="domain" description="HTH hxlR-type" evidence="4">
    <location>
        <begin position="19"/>
        <end position="117"/>
    </location>
</feature>
<proteinExistence type="predicted"/>
<evidence type="ECO:0000256" key="2">
    <source>
        <dbReference type="ARBA" id="ARBA00023125"/>
    </source>
</evidence>
<dbReference type="EMBL" id="JAHWDQ010000001">
    <property type="protein sequence ID" value="MBW2940306.1"/>
    <property type="molecule type" value="Genomic_DNA"/>
</dbReference>
<dbReference type="PANTHER" id="PTHR33204:SF39">
    <property type="entry name" value="TRANSCRIPTIONAL REGULATORY PROTEIN"/>
    <property type="match status" value="1"/>
</dbReference>
<organism evidence="5 6">
    <name type="scientific">Zhongshania aquimaris</name>
    <dbReference type="NCBI Taxonomy" id="2857107"/>
    <lineage>
        <taxon>Bacteria</taxon>
        <taxon>Pseudomonadati</taxon>
        <taxon>Pseudomonadota</taxon>
        <taxon>Gammaproteobacteria</taxon>
        <taxon>Cellvibrionales</taxon>
        <taxon>Spongiibacteraceae</taxon>
        <taxon>Zhongshania</taxon>
    </lineage>
</organism>
<dbReference type="PANTHER" id="PTHR33204">
    <property type="entry name" value="TRANSCRIPTIONAL REGULATOR, MARR FAMILY"/>
    <property type="match status" value="1"/>
</dbReference>
<keyword evidence="1" id="KW-0805">Transcription regulation</keyword>
<accession>A0ABS6VPR9</accession>
<evidence type="ECO:0000313" key="6">
    <source>
        <dbReference type="Proteomes" id="UP001166291"/>
    </source>
</evidence>
<protein>
    <submittedName>
        <fullName evidence="5">Helix-turn-helix transcriptional regulator</fullName>
    </submittedName>
</protein>
<name>A0ABS6VPR9_9GAMM</name>
<reference evidence="5" key="1">
    <citation type="submission" date="2021-07" db="EMBL/GenBank/DDBJ databases">
        <title>Zhongshania sp. CAU 1632 isolated from seawater.</title>
        <authorList>
            <person name="Kim W."/>
        </authorList>
    </citation>
    <scope>NUCLEOTIDE SEQUENCE</scope>
    <source>
        <strain evidence="5">CAU 1632</strain>
    </source>
</reference>
<keyword evidence="6" id="KW-1185">Reference proteome</keyword>
<keyword evidence="3" id="KW-0804">Transcription</keyword>
<sequence length="127" mass="14887">MKPQQNVTKNSIFPDNENCSVRDVLSKLTSKWPMLILFALLDGPERFSSLQRRIENISRRMLTVSLRQLERDGYIHRQVYPEVPPRVEYTLTKMGNTATIPLIELVGWAERNHNEIRSCREKFDADK</sequence>
<dbReference type="InterPro" id="IPR002577">
    <property type="entry name" value="HTH_HxlR"/>
</dbReference>
<evidence type="ECO:0000256" key="1">
    <source>
        <dbReference type="ARBA" id="ARBA00023015"/>
    </source>
</evidence>
<dbReference type="RefSeq" id="WP_219042510.1">
    <property type="nucleotide sequence ID" value="NZ_JAHWDQ010000001.1"/>
</dbReference>
<evidence type="ECO:0000313" key="5">
    <source>
        <dbReference type="EMBL" id="MBW2940306.1"/>
    </source>
</evidence>
<comment type="caution">
    <text evidence="5">The sequence shown here is derived from an EMBL/GenBank/DDBJ whole genome shotgun (WGS) entry which is preliminary data.</text>
</comment>
<gene>
    <name evidence="5" type="ORF">KXJ70_05950</name>
</gene>
<keyword evidence="2" id="KW-0238">DNA-binding</keyword>
<evidence type="ECO:0000256" key="3">
    <source>
        <dbReference type="ARBA" id="ARBA00023163"/>
    </source>
</evidence>
<evidence type="ECO:0000259" key="4">
    <source>
        <dbReference type="PROSITE" id="PS51118"/>
    </source>
</evidence>
<dbReference type="Pfam" id="PF01638">
    <property type="entry name" value="HxlR"/>
    <property type="match status" value="1"/>
</dbReference>
<dbReference type="Proteomes" id="UP001166291">
    <property type="component" value="Unassembled WGS sequence"/>
</dbReference>